<keyword evidence="2" id="KW-0732">Signal</keyword>
<dbReference type="PROSITE" id="PS51257">
    <property type="entry name" value="PROKAR_LIPOPROTEIN"/>
    <property type="match status" value="1"/>
</dbReference>
<evidence type="ECO:0000313" key="3">
    <source>
        <dbReference type="EMBL" id="MDN3494054.1"/>
    </source>
</evidence>
<reference evidence="3 4" key="1">
    <citation type="journal article" date="2023" name="Int. J. Syst. Evol. Microbiol.">
        <title>Winogradskyella bathintestinalis sp. nov., isolated from the intestine of the deep-sea loosejaw dragonfish, Malacosteus niger.</title>
        <authorList>
            <person name="Uniacke-Lowe S."/>
            <person name="Johnson C.N."/>
            <person name="Stanton C."/>
            <person name="Hill C."/>
            <person name="Ross P."/>
        </authorList>
    </citation>
    <scope>NUCLEOTIDE SEQUENCE [LARGE SCALE GENOMIC DNA]</scope>
    <source>
        <strain evidence="3 4">APC 3343</strain>
    </source>
</reference>
<feature type="compositionally biased region" description="Low complexity" evidence="1">
    <location>
        <begin position="229"/>
        <end position="362"/>
    </location>
</feature>
<dbReference type="RefSeq" id="WP_290207750.1">
    <property type="nucleotide sequence ID" value="NZ_JASDDK010000009.1"/>
</dbReference>
<feature type="chain" id="PRO_5047256760" description="Vitellogenin II" evidence="2">
    <location>
        <begin position="32"/>
        <end position="362"/>
    </location>
</feature>
<protein>
    <recommendedName>
        <fullName evidence="5">Vitellogenin II</fullName>
    </recommendedName>
</protein>
<keyword evidence="4" id="KW-1185">Reference proteome</keyword>
<dbReference type="EMBL" id="JASDDK010000009">
    <property type="protein sequence ID" value="MDN3494054.1"/>
    <property type="molecule type" value="Genomic_DNA"/>
</dbReference>
<evidence type="ECO:0008006" key="5">
    <source>
        <dbReference type="Google" id="ProtNLM"/>
    </source>
</evidence>
<evidence type="ECO:0000313" key="4">
    <source>
        <dbReference type="Proteomes" id="UP001231197"/>
    </source>
</evidence>
<comment type="caution">
    <text evidence="3">The sequence shown here is derived from an EMBL/GenBank/DDBJ whole genome shotgun (WGS) entry which is preliminary data.</text>
</comment>
<gene>
    <name evidence="3" type="ORF">QMA06_15120</name>
</gene>
<dbReference type="Proteomes" id="UP001231197">
    <property type="component" value="Unassembled WGS sequence"/>
</dbReference>
<proteinExistence type="predicted"/>
<accession>A0ABT7ZYI5</accession>
<evidence type="ECO:0000256" key="1">
    <source>
        <dbReference type="SAM" id="MobiDB-lite"/>
    </source>
</evidence>
<name>A0ABT7ZYI5_9FLAO</name>
<evidence type="ECO:0000256" key="2">
    <source>
        <dbReference type="SAM" id="SignalP"/>
    </source>
</evidence>
<feature type="signal peptide" evidence="2">
    <location>
        <begin position="1"/>
        <end position="31"/>
    </location>
</feature>
<sequence length="362" mass="40804">MQFKNLFTKKLPFFVALGLATVLTSCGSFQYAGYDNDGIYSTDEYDNDDTETPVVTTSTDNSNYYKNYFAENTAEVEAIKEESEVFTDIDSYESDYVQSSSETTEQQPAYGGWGQNNNTVTVNFIDNGWYGYNSPWLINGGFGYGYGYGHYRWNRPWRYGYDNWGWNNPWVYGGYYGYGYHSPWHYGYGYTNYGWNHGYYRSNNRFAYNNSRRGSLLYNDNLSRTGRGNSAISRTTSTIRRSSNSATSNYSRSTSTRFNSNTRTLRSRSTAQPSVRRSSSNSRISRPAAIRTRPTTTRSTRSTRSSSRISTPTRSARSSGSVRSSSSRSSRSSSGSVRSSSNSRSSSGSRSSSSSNSRRGRG</sequence>
<feature type="region of interest" description="Disordered" evidence="1">
    <location>
        <begin position="227"/>
        <end position="362"/>
    </location>
</feature>
<organism evidence="3 4">
    <name type="scientific">Winogradskyella bathintestinalis</name>
    <dbReference type="NCBI Taxonomy" id="3035208"/>
    <lineage>
        <taxon>Bacteria</taxon>
        <taxon>Pseudomonadati</taxon>
        <taxon>Bacteroidota</taxon>
        <taxon>Flavobacteriia</taxon>
        <taxon>Flavobacteriales</taxon>
        <taxon>Flavobacteriaceae</taxon>
        <taxon>Winogradskyella</taxon>
    </lineage>
</organism>